<comment type="catalytic activity">
    <reaction evidence="5">
        <text>(2R)-2,3-bisphosphoglycerate + ATP + H(+) = cyclic (2R)-2,3-bisphosphoglycerate + ADP + phosphate</text>
        <dbReference type="Rhea" id="RHEA:42412"/>
        <dbReference type="ChEBI" id="CHEBI:15378"/>
        <dbReference type="ChEBI" id="CHEBI:30616"/>
        <dbReference type="ChEBI" id="CHEBI:43474"/>
        <dbReference type="ChEBI" id="CHEBI:58248"/>
        <dbReference type="ChEBI" id="CHEBI:79081"/>
        <dbReference type="ChEBI" id="CHEBI:456216"/>
        <dbReference type="EC" id="6.5.1.9"/>
    </reaction>
</comment>
<dbReference type="EC" id="6.5.1.9" evidence="5"/>
<evidence type="ECO:0000313" key="7">
    <source>
        <dbReference type="Proteomes" id="UP001056425"/>
    </source>
</evidence>
<keyword evidence="7" id="KW-1185">Reference proteome</keyword>
<keyword evidence="2 5" id="KW-0436">Ligase</keyword>
<dbReference type="AlphaFoldDB" id="A0A9E7SCY8"/>
<evidence type="ECO:0000256" key="5">
    <source>
        <dbReference type="HAMAP-Rule" id="MF_01908"/>
    </source>
</evidence>
<protein>
    <recommendedName>
        <fullName evidence="5">Cyclic 2,3-diphosphoglycerate synthetase</fullName>
        <shortName evidence="5">cDPGS</shortName>
        <ecNumber evidence="5">6.5.1.9</ecNumber>
    </recommendedName>
</protein>
<comment type="similarity">
    <text evidence="5">Belongs to the cyclic 2,3-diphosphoglycerate synthetase family.</text>
</comment>
<gene>
    <name evidence="5" type="primary">cpgS</name>
    <name evidence="6" type="ORF">K1720_03865</name>
</gene>
<dbReference type="Proteomes" id="UP001056425">
    <property type="component" value="Chromosome"/>
</dbReference>
<organism evidence="6 7">
    <name type="scientific">Thermococcus argininiproducens</name>
    <dbReference type="NCBI Taxonomy" id="2866384"/>
    <lineage>
        <taxon>Archaea</taxon>
        <taxon>Methanobacteriati</taxon>
        <taxon>Methanobacteriota</taxon>
        <taxon>Thermococci</taxon>
        <taxon>Thermococcales</taxon>
        <taxon>Thermococcaceae</taxon>
        <taxon>Thermococcus</taxon>
    </lineage>
</organism>
<dbReference type="InterPro" id="IPR027417">
    <property type="entry name" value="P-loop_NTPase"/>
</dbReference>
<comment type="subcellular location">
    <subcellularLocation>
        <location evidence="5">Cytoplasm</location>
    </subcellularLocation>
</comment>
<dbReference type="InterPro" id="IPR016557">
    <property type="entry name" value="Cyc_diphosphoglycerate_synth"/>
</dbReference>
<evidence type="ECO:0000313" key="6">
    <source>
        <dbReference type="EMBL" id="USH00594.1"/>
    </source>
</evidence>
<accession>A0A9E7SCY8</accession>
<dbReference type="GeneID" id="72777452"/>
<reference evidence="6 7" key="1">
    <citation type="submission" date="2021-08" db="EMBL/GenBank/DDBJ databases">
        <title>Thermococcus onnuriiensis IOH2.</title>
        <authorList>
            <person name="Park Y.-J."/>
        </authorList>
    </citation>
    <scope>NUCLEOTIDE SEQUENCE [LARGE SCALE GENOMIC DNA]</scope>
    <source>
        <strain evidence="6 7">IOH2</strain>
    </source>
</reference>
<keyword evidence="3 5" id="KW-0547">Nucleotide-binding</keyword>
<comment type="function">
    <text evidence="5">Catalyzes the formation of cyclic 2,3-diphosphoglycerate (cDPG) by formation of an intramolecular phosphoanhydride bond at the expense of ATP.</text>
</comment>
<dbReference type="Gene3D" id="3.40.50.300">
    <property type="entry name" value="P-loop containing nucleotide triphosphate hydrolases"/>
    <property type="match status" value="1"/>
</dbReference>
<dbReference type="HAMAP" id="MF_01908">
    <property type="entry name" value="Cyc_PG_syn"/>
    <property type="match status" value="1"/>
</dbReference>
<dbReference type="GO" id="GO:0036356">
    <property type="term" value="F:cyclic 2,3-diphosphoglycerate synthetase activity"/>
    <property type="evidence" value="ECO:0007669"/>
    <property type="project" value="InterPro"/>
</dbReference>
<keyword evidence="1 5" id="KW-0963">Cytoplasm</keyword>
<dbReference type="PIRSF" id="PIRSF009445">
    <property type="entry name" value="Cyc_PG_syn"/>
    <property type="match status" value="1"/>
</dbReference>
<dbReference type="GO" id="GO:0005524">
    <property type="term" value="F:ATP binding"/>
    <property type="evidence" value="ECO:0007669"/>
    <property type="project" value="UniProtKB-KW"/>
</dbReference>
<dbReference type="KEGG" id="thei:K1720_03865"/>
<proteinExistence type="inferred from homology"/>
<evidence type="ECO:0000256" key="3">
    <source>
        <dbReference type="ARBA" id="ARBA00022741"/>
    </source>
</evidence>
<name>A0A9E7SCY8_9EURY</name>
<dbReference type="EMBL" id="CP080572">
    <property type="protein sequence ID" value="USH00594.1"/>
    <property type="molecule type" value="Genomic_DNA"/>
</dbReference>
<dbReference type="GO" id="GO:0005737">
    <property type="term" value="C:cytoplasm"/>
    <property type="evidence" value="ECO:0007669"/>
    <property type="project" value="UniProtKB-SubCell"/>
</dbReference>
<sequence>MRMVLIDGEHYPDVTAWAIKKLGNVSCAVFLGGTEKIGDIKSLEKEIGVKLYHEDNYLSAIKKAIRENIIEEVVDLSDEPVVNYEDRFRIAALLLKLGIKYKGADFEFSPKKLKRINKPTLTILGTGKRVGKTAVSGFVARTLKEIAKPIIVTMGRGGPEEPEIIEGNKLEITPEFLIKITESGRHAASDHFEDALTARVLTIGCRRCGGGMAGFSFFDIVDKGIKLAEELEGDIVILEGSGATFPAVKADKYITVVGAPQKLEFIKSYFGPFRVALADLIIVTLADMVNEEKLRVLKKLLSEINPEADIHLTAFKPRPLGEVTGKKAILIMTAPPEGLEKAAKHLEESHNVEIIGKSHNLANRPKLREDLKRFSNYDTILVELKAAAVDVVTREALKQGKDVIYLDNEPVNIDGKDLRDSVLEIGRDLKGVQR</sequence>
<evidence type="ECO:0000256" key="4">
    <source>
        <dbReference type="ARBA" id="ARBA00022840"/>
    </source>
</evidence>
<evidence type="ECO:0000256" key="2">
    <source>
        <dbReference type="ARBA" id="ARBA00022598"/>
    </source>
</evidence>
<dbReference type="GO" id="GO:0006094">
    <property type="term" value="P:gluconeogenesis"/>
    <property type="evidence" value="ECO:0007669"/>
    <property type="project" value="InterPro"/>
</dbReference>
<dbReference type="RefSeq" id="WP_251950082.1">
    <property type="nucleotide sequence ID" value="NZ_CP080572.1"/>
</dbReference>
<dbReference type="GO" id="GO:0016874">
    <property type="term" value="F:ligase activity"/>
    <property type="evidence" value="ECO:0007669"/>
    <property type="project" value="UniProtKB-UniRule"/>
</dbReference>
<keyword evidence="4 5" id="KW-0067">ATP-binding</keyword>
<evidence type="ECO:0000256" key="1">
    <source>
        <dbReference type="ARBA" id="ARBA00022490"/>
    </source>
</evidence>